<keyword evidence="3" id="KW-1185">Reference proteome</keyword>
<sequence>MTSTPGVLCVHAHPDDEALFTGGLLASCAEQGLRTGVVTCTWQQGDARVEELRRSLEILGAGEPRLLGYRDSGMGGENTFCAAPFDEAVSRLVAHLREFRPEAVVTYDAFGTYGHPDHIRAHRVTLAAVEAANCVQLYPEAGEPWQVGALYLAVLPRSAVAGAWRTLFGGDVPAPGPGVPGVPDEQVALRLDVRPWVDRKWAALLAHESETARGAGAARLAGLPERVRQDLLGTECFLRRDLAPPSTVRTTLF</sequence>
<dbReference type="PANTHER" id="PTHR12993">
    <property type="entry name" value="N-ACETYLGLUCOSAMINYL-PHOSPHATIDYLINOSITOL DE-N-ACETYLASE-RELATED"/>
    <property type="match status" value="1"/>
</dbReference>
<keyword evidence="1" id="KW-0862">Zinc</keyword>
<proteinExistence type="predicted"/>
<keyword evidence="2" id="KW-0378">Hydrolase</keyword>
<dbReference type="PANTHER" id="PTHR12993:SF11">
    <property type="entry name" value="N-ACETYLGLUCOSAMINYL-PHOSPHATIDYLINOSITOL DE-N-ACETYLASE"/>
    <property type="match status" value="1"/>
</dbReference>
<dbReference type="GO" id="GO:0035595">
    <property type="term" value="F:N-acetylglucosaminylinositol deacetylase activity"/>
    <property type="evidence" value="ECO:0007669"/>
    <property type="project" value="UniProtKB-EC"/>
</dbReference>
<comment type="caution">
    <text evidence="2">The sequence shown here is derived from an EMBL/GenBank/DDBJ whole genome shotgun (WGS) entry which is preliminary data.</text>
</comment>
<dbReference type="EMBL" id="JACJID010000004">
    <property type="protein sequence ID" value="MBA8928707.1"/>
    <property type="molecule type" value="Genomic_DNA"/>
</dbReference>
<dbReference type="Pfam" id="PF02585">
    <property type="entry name" value="PIG-L"/>
    <property type="match status" value="1"/>
</dbReference>
<protein>
    <submittedName>
        <fullName evidence="2">N-acetyl-1-D-myo-inositol-2-amino-2-deoxy-alpha-D-glucopyranoside deacetylase</fullName>
        <ecNumber evidence="2">3.5.1.103</ecNumber>
    </submittedName>
</protein>
<dbReference type="InterPro" id="IPR024078">
    <property type="entry name" value="LmbE-like_dom_sf"/>
</dbReference>
<dbReference type="SUPFAM" id="SSF102588">
    <property type="entry name" value="LmbE-like"/>
    <property type="match status" value="1"/>
</dbReference>
<dbReference type="Gene3D" id="3.40.50.10320">
    <property type="entry name" value="LmbE-like"/>
    <property type="match status" value="1"/>
</dbReference>
<reference evidence="2 3" key="1">
    <citation type="submission" date="2020-08" db="EMBL/GenBank/DDBJ databases">
        <title>Genomic Encyclopedia of Archaeal and Bacterial Type Strains, Phase II (KMG-II): from individual species to whole genera.</title>
        <authorList>
            <person name="Goeker M."/>
        </authorList>
    </citation>
    <scope>NUCLEOTIDE SEQUENCE [LARGE SCALE GENOMIC DNA]</scope>
    <source>
        <strain evidence="2 3">DSM 43850</strain>
    </source>
</reference>
<organism evidence="2 3">
    <name type="scientific">Kutzneria viridogrisea</name>
    <dbReference type="NCBI Taxonomy" id="47990"/>
    <lineage>
        <taxon>Bacteria</taxon>
        <taxon>Bacillati</taxon>
        <taxon>Actinomycetota</taxon>
        <taxon>Actinomycetes</taxon>
        <taxon>Pseudonocardiales</taxon>
        <taxon>Pseudonocardiaceae</taxon>
        <taxon>Kutzneria</taxon>
    </lineage>
</organism>
<evidence type="ECO:0000313" key="2">
    <source>
        <dbReference type="EMBL" id="MBA8928707.1"/>
    </source>
</evidence>
<dbReference type="InterPro" id="IPR003737">
    <property type="entry name" value="GlcNAc_PI_deacetylase-related"/>
</dbReference>
<dbReference type="RefSeq" id="WP_182838996.1">
    <property type="nucleotide sequence ID" value="NZ_BAAABQ010000032.1"/>
</dbReference>
<dbReference type="Proteomes" id="UP000517916">
    <property type="component" value="Unassembled WGS sequence"/>
</dbReference>
<accession>A0ABR6BP82</accession>
<evidence type="ECO:0000256" key="1">
    <source>
        <dbReference type="ARBA" id="ARBA00022833"/>
    </source>
</evidence>
<dbReference type="EC" id="3.5.1.103" evidence="2"/>
<gene>
    <name evidence="2" type="ORF">BC739_005924</name>
</gene>
<name>A0ABR6BP82_9PSEU</name>
<evidence type="ECO:0000313" key="3">
    <source>
        <dbReference type="Proteomes" id="UP000517916"/>
    </source>
</evidence>